<comment type="caution">
    <text evidence="1">The sequence shown here is derived from an EMBL/GenBank/DDBJ whole genome shotgun (WGS) entry which is preliminary data.</text>
</comment>
<proteinExistence type="predicted"/>
<sequence length="73" mass="8698">MIEIIKEGKYKKKIATCQFCGCEFTFDKRDVQSRSDGEFPFTRIEKTLLYVLCPCCNAEIREWSDYQETEKQK</sequence>
<organism evidence="1 2">
    <name type="scientific">Phocaeicola plebeius</name>
    <dbReference type="NCBI Taxonomy" id="310297"/>
    <lineage>
        <taxon>Bacteria</taxon>
        <taxon>Pseudomonadati</taxon>
        <taxon>Bacteroidota</taxon>
        <taxon>Bacteroidia</taxon>
        <taxon>Bacteroidales</taxon>
        <taxon>Bacteroidaceae</taxon>
        <taxon>Phocaeicola</taxon>
    </lineage>
</organism>
<gene>
    <name evidence="1" type="ORF">DXB87_10870</name>
</gene>
<dbReference type="RefSeq" id="WP_117702189.1">
    <property type="nucleotide sequence ID" value="NZ_QSTW01000013.1"/>
</dbReference>
<name>A0A3E4Z7G4_9BACT</name>
<evidence type="ECO:0000313" key="1">
    <source>
        <dbReference type="EMBL" id="RGM90395.1"/>
    </source>
</evidence>
<accession>A0A3E4Z7G4</accession>
<evidence type="ECO:0000313" key="2">
    <source>
        <dbReference type="Proteomes" id="UP000260814"/>
    </source>
</evidence>
<dbReference type="EMBL" id="QSTW01000013">
    <property type="protein sequence ID" value="RGM90395.1"/>
    <property type="molecule type" value="Genomic_DNA"/>
</dbReference>
<reference evidence="1 2" key="1">
    <citation type="submission" date="2018-08" db="EMBL/GenBank/DDBJ databases">
        <title>A genome reference for cultivated species of the human gut microbiota.</title>
        <authorList>
            <person name="Zou Y."/>
            <person name="Xue W."/>
            <person name="Luo G."/>
        </authorList>
    </citation>
    <scope>NUCLEOTIDE SEQUENCE [LARGE SCALE GENOMIC DNA]</scope>
    <source>
        <strain evidence="1 2">OM06-2</strain>
    </source>
</reference>
<dbReference type="AlphaFoldDB" id="A0A3E4Z7G4"/>
<protein>
    <submittedName>
        <fullName evidence="1">Uncharacterized protein</fullName>
    </submittedName>
</protein>
<dbReference type="Proteomes" id="UP000260814">
    <property type="component" value="Unassembled WGS sequence"/>
</dbReference>